<protein>
    <recommendedName>
        <fullName evidence="4">Peroxisomal biogenesis factor 3</fullName>
    </recommendedName>
</protein>
<dbReference type="GO" id="GO:0045046">
    <property type="term" value="P:protein import into peroxisome membrane"/>
    <property type="evidence" value="ECO:0007669"/>
    <property type="project" value="TreeGrafter"/>
</dbReference>
<keyword evidence="1" id="KW-1133">Transmembrane helix</keyword>
<dbReference type="GO" id="GO:0005778">
    <property type="term" value="C:peroxisomal membrane"/>
    <property type="evidence" value="ECO:0007669"/>
    <property type="project" value="InterPro"/>
</dbReference>
<organism evidence="2 3">
    <name type="scientific">Lagenidium giganteum</name>
    <dbReference type="NCBI Taxonomy" id="4803"/>
    <lineage>
        <taxon>Eukaryota</taxon>
        <taxon>Sar</taxon>
        <taxon>Stramenopiles</taxon>
        <taxon>Oomycota</taxon>
        <taxon>Peronosporomycetes</taxon>
        <taxon>Pythiales</taxon>
        <taxon>Pythiaceae</taxon>
    </lineage>
</organism>
<dbReference type="PANTHER" id="PTHR28080:SF1">
    <property type="entry name" value="PEROXISOMAL BIOGENESIS FACTOR 3"/>
    <property type="match status" value="1"/>
</dbReference>
<feature type="transmembrane region" description="Helical" evidence="1">
    <location>
        <begin position="129"/>
        <end position="151"/>
    </location>
</feature>
<dbReference type="AlphaFoldDB" id="A0AAV2ZAY3"/>
<accession>A0AAV2ZAY3</accession>
<evidence type="ECO:0000313" key="2">
    <source>
        <dbReference type="EMBL" id="DBA04573.1"/>
    </source>
</evidence>
<feature type="transmembrane region" description="Helical" evidence="1">
    <location>
        <begin position="21"/>
        <end position="40"/>
    </location>
</feature>
<gene>
    <name evidence="2" type="ORF">N0F65_011121</name>
</gene>
<keyword evidence="1" id="KW-0472">Membrane</keyword>
<reference evidence="2" key="2">
    <citation type="journal article" date="2023" name="Microbiol Resour">
        <title>Decontamination and Annotation of the Draft Genome Sequence of the Oomycete Lagenidium giganteum ARSEF 373.</title>
        <authorList>
            <person name="Morgan W.R."/>
            <person name="Tartar A."/>
        </authorList>
    </citation>
    <scope>NUCLEOTIDE SEQUENCE</scope>
    <source>
        <strain evidence="2">ARSEF 373</strain>
    </source>
</reference>
<evidence type="ECO:0008006" key="4">
    <source>
        <dbReference type="Google" id="ProtNLM"/>
    </source>
</evidence>
<name>A0AAV2ZAY3_9STRA</name>
<proteinExistence type="predicted"/>
<sequence length="410" mass="46373">MWSSLMHGKERVCGFVRRHRKLVVATGVTAVCGAGVYYAYRRVMGEAERFTQQLQRQMAEHQRLQLSVASTTEESNATIHRFLPKLRKTLFALVNLEEIVAALKALPKAQRAKRNELWEDAKITAVTRYFTALIAFGVWHLLVFAQISIIGKRTFERSKDKDKDKAAGRSNDEAADAARMAAQHAFLASGLEYFLDEGLERIKKHVEQAVVANEQLQSWEVNSKLKVDREELNDLLQSIYLSIVPSTSVAGTAIDEEDDAKWAMWRSFLIYSEKKAGQDEEVISLLNDLWDLLDSELFPPALQQSLAFLCGNAFQDLNEHVYGYTEHKMLVEDVTNEQDTAKKAPPLAKLIPMLQTEIGKLLTATNASDGQPSYSRKYSQGLGELEAFRNFYEAIFFQHADEGDVISQFI</sequence>
<dbReference type="Proteomes" id="UP001146120">
    <property type="component" value="Unassembled WGS sequence"/>
</dbReference>
<keyword evidence="3" id="KW-1185">Reference proteome</keyword>
<dbReference type="Pfam" id="PF04882">
    <property type="entry name" value="Peroxin-3"/>
    <property type="match status" value="1"/>
</dbReference>
<dbReference type="GO" id="GO:0030674">
    <property type="term" value="F:protein-macromolecule adaptor activity"/>
    <property type="evidence" value="ECO:0007669"/>
    <property type="project" value="TreeGrafter"/>
</dbReference>
<comment type="caution">
    <text evidence="2">The sequence shown here is derived from an EMBL/GenBank/DDBJ whole genome shotgun (WGS) entry which is preliminary data.</text>
</comment>
<dbReference type="EMBL" id="DAKRPA010000007">
    <property type="protein sequence ID" value="DBA04573.1"/>
    <property type="molecule type" value="Genomic_DNA"/>
</dbReference>
<reference evidence="2" key="1">
    <citation type="submission" date="2022-11" db="EMBL/GenBank/DDBJ databases">
        <authorList>
            <person name="Morgan W.R."/>
            <person name="Tartar A."/>
        </authorList>
    </citation>
    <scope>NUCLEOTIDE SEQUENCE</scope>
    <source>
        <strain evidence="2">ARSEF 373</strain>
    </source>
</reference>
<dbReference type="InterPro" id="IPR006966">
    <property type="entry name" value="Peroxin-3"/>
</dbReference>
<keyword evidence="1" id="KW-0812">Transmembrane</keyword>
<dbReference type="PANTHER" id="PTHR28080">
    <property type="entry name" value="PEROXISOMAL BIOGENESIS FACTOR 3"/>
    <property type="match status" value="1"/>
</dbReference>
<evidence type="ECO:0000313" key="3">
    <source>
        <dbReference type="Proteomes" id="UP001146120"/>
    </source>
</evidence>
<evidence type="ECO:0000256" key="1">
    <source>
        <dbReference type="SAM" id="Phobius"/>
    </source>
</evidence>